<feature type="transmembrane region" description="Helical" evidence="10">
    <location>
        <begin position="391"/>
        <end position="413"/>
    </location>
</feature>
<dbReference type="PANTHER" id="PTHR48022">
    <property type="entry name" value="PLASTIDIC GLUCOSE TRANSPORTER 4"/>
    <property type="match status" value="1"/>
</dbReference>
<feature type="transmembrane region" description="Helical" evidence="10">
    <location>
        <begin position="466"/>
        <end position="489"/>
    </location>
</feature>
<evidence type="ECO:0000256" key="1">
    <source>
        <dbReference type="ARBA" id="ARBA00004141"/>
    </source>
</evidence>
<dbReference type="AlphaFoldDB" id="M9M1S8"/>
<feature type="transmembrane region" description="Helical" evidence="10">
    <location>
        <begin position="83"/>
        <end position="103"/>
    </location>
</feature>
<dbReference type="InterPro" id="IPR050360">
    <property type="entry name" value="MFS_Sugar_Transporters"/>
</dbReference>
<comment type="similarity">
    <text evidence="2 8">Belongs to the major facilitator superfamily. Sugar transporter (TC 2.A.1.1) family.</text>
</comment>
<dbReference type="NCBIfam" id="TIGR00879">
    <property type="entry name" value="SP"/>
    <property type="match status" value="1"/>
</dbReference>
<evidence type="ECO:0000313" key="13">
    <source>
        <dbReference type="Proteomes" id="UP000011976"/>
    </source>
</evidence>
<feature type="transmembrane region" description="Helical" evidence="10">
    <location>
        <begin position="169"/>
        <end position="187"/>
    </location>
</feature>
<dbReference type="InterPro" id="IPR003663">
    <property type="entry name" value="Sugar/inositol_transpt"/>
</dbReference>
<feature type="transmembrane region" description="Helical" evidence="10">
    <location>
        <begin position="357"/>
        <end position="379"/>
    </location>
</feature>
<dbReference type="OrthoDB" id="2544694at2759"/>
<feature type="domain" description="Major facilitator superfamily (MFS) profile" evidence="11">
    <location>
        <begin position="90"/>
        <end position="555"/>
    </location>
</feature>
<dbReference type="SUPFAM" id="SSF103473">
    <property type="entry name" value="MFS general substrate transporter"/>
    <property type="match status" value="1"/>
</dbReference>
<dbReference type="GO" id="GO:0004527">
    <property type="term" value="F:exonuclease activity"/>
    <property type="evidence" value="ECO:0007669"/>
    <property type="project" value="UniProtKB-KW"/>
</dbReference>
<keyword evidence="12" id="KW-0378">Hydrolase</keyword>
<feature type="transmembrane region" description="Helical" evidence="10">
    <location>
        <begin position="425"/>
        <end position="446"/>
    </location>
</feature>
<gene>
    <name evidence="12" type="ORF">PANT_27d00035</name>
</gene>
<dbReference type="Pfam" id="PF00083">
    <property type="entry name" value="Sugar_tr"/>
    <property type="match status" value="1"/>
</dbReference>
<evidence type="ECO:0000256" key="8">
    <source>
        <dbReference type="RuleBase" id="RU003346"/>
    </source>
</evidence>
<dbReference type="InterPro" id="IPR005828">
    <property type="entry name" value="MFS_sugar_transport-like"/>
</dbReference>
<evidence type="ECO:0000256" key="9">
    <source>
        <dbReference type="SAM" id="MobiDB-lite"/>
    </source>
</evidence>
<keyword evidence="12" id="KW-0269">Exonuclease</keyword>
<evidence type="ECO:0000256" key="4">
    <source>
        <dbReference type="ARBA" id="ARBA00022692"/>
    </source>
</evidence>
<dbReference type="Gene3D" id="1.20.1250.20">
    <property type="entry name" value="MFS general substrate transporter like domains"/>
    <property type="match status" value="1"/>
</dbReference>
<dbReference type="EMBL" id="DF196793">
    <property type="protein sequence ID" value="GAC77609.1"/>
    <property type="molecule type" value="Genomic_DNA"/>
</dbReference>
<comment type="subcellular location">
    <subcellularLocation>
        <location evidence="1">Membrane</location>
        <topology evidence="1">Multi-pass membrane protein</topology>
    </subcellularLocation>
</comment>
<keyword evidence="3 8" id="KW-0813">Transport</keyword>
<feature type="transmembrane region" description="Helical" evidence="10">
    <location>
        <begin position="137"/>
        <end position="157"/>
    </location>
</feature>
<dbReference type="InterPro" id="IPR020846">
    <property type="entry name" value="MFS_dom"/>
</dbReference>
<feature type="transmembrane region" description="Helical" evidence="10">
    <location>
        <begin position="259"/>
        <end position="280"/>
    </location>
</feature>
<comment type="catalytic activity">
    <reaction evidence="7">
        <text>myo-inositol(out) + H(+)(out) = myo-inositol(in) + H(+)(in)</text>
        <dbReference type="Rhea" id="RHEA:60364"/>
        <dbReference type="ChEBI" id="CHEBI:15378"/>
        <dbReference type="ChEBI" id="CHEBI:17268"/>
    </reaction>
</comment>
<evidence type="ECO:0000256" key="10">
    <source>
        <dbReference type="SAM" id="Phobius"/>
    </source>
</evidence>
<evidence type="ECO:0000256" key="7">
    <source>
        <dbReference type="ARBA" id="ARBA00049119"/>
    </source>
</evidence>
<dbReference type="GO" id="GO:0005351">
    <property type="term" value="F:carbohydrate:proton symporter activity"/>
    <property type="evidence" value="ECO:0007669"/>
    <property type="project" value="TreeGrafter"/>
</dbReference>
<keyword evidence="6 10" id="KW-0472">Membrane</keyword>
<dbReference type="InterPro" id="IPR036259">
    <property type="entry name" value="MFS_trans_sf"/>
</dbReference>
<keyword evidence="5 10" id="KW-1133">Transmembrane helix</keyword>
<feature type="transmembrane region" description="Helical" evidence="10">
    <location>
        <begin position="227"/>
        <end position="247"/>
    </location>
</feature>
<reference evidence="13" key="1">
    <citation type="journal article" date="2013" name="Genome Announc.">
        <title>Genome sequence of the basidiomycetous yeast Pseudozyma antarctica T-34, a producer of the glycolipid biosurfactants mannosylerythritol lipids.</title>
        <authorList>
            <person name="Morita T."/>
            <person name="Koike H."/>
            <person name="Koyama Y."/>
            <person name="Hagiwara H."/>
            <person name="Ito E."/>
            <person name="Fukuoka T."/>
            <person name="Imura T."/>
            <person name="Machida M."/>
            <person name="Kitamoto D."/>
        </authorList>
    </citation>
    <scope>NUCLEOTIDE SEQUENCE [LARGE SCALE GENOMIC DNA]</scope>
    <source>
        <strain evidence="13">T-34</strain>
    </source>
</reference>
<keyword evidence="12" id="KW-0540">Nuclease</keyword>
<dbReference type="FunFam" id="1.20.1250.20:FF:000090">
    <property type="entry name" value="MFS sugar transporter, putative"/>
    <property type="match status" value="1"/>
</dbReference>
<evidence type="ECO:0000313" key="12">
    <source>
        <dbReference type="EMBL" id="GAC77609.1"/>
    </source>
</evidence>
<feature type="compositionally biased region" description="Basic and acidic residues" evidence="9">
    <location>
        <begin position="31"/>
        <end position="40"/>
    </location>
</feature>
<evidence type="ECO:0000256" key="6">
    <source>
        <dbReference type="ARBA" id="ARBA00023136"/>
    </source>
</evidence>
<protein>
    <submittedName>
        <fullName evidence="12">Predicted exonuclease</fullName>
    </submittedName>
</protein>
<evidence type="ECO:0000256" key="2">
    <source>
        <dbReference type="ARBA" id="ARBA00010992"/>
    </source>
</evidence>
<evidence type="ECO:0000256" key="3">
    <source>
        <dbReference type="ARBA" id="ARBA00022448"/>
    </source>
</evidence>
<accession>M9M1S8</accession>
<evidence type="ECO:0000259" key="11">
    <source>
        <dbReference type="PROSITE" id="PS50850"/>
    </source>
</evidence>
<dbReference type="PROSITE" id="PS50850">
    <property type="entry name" value="MFS"/>
    <property type="match status" value="1"/>
</dbReference>
<dbReference type="Proteomes" id="UP000011976">
    <property type="component" value="Unassembled WGS sequence"/>
</dbReference>
<organism evidence="12 13">
    <name type="scientific">Pseudozyma antarctica (strain T-34)</name>
    <name type="common">Yeast</name>
    <name type="synonym">Candida antarctica</name>
    <dbReference type="NCBI Taxonomy" id="1151754"/>
    <lineage>
        <taxon>Eukaryota</taxon>
        <taxon>Fungi</taxon>
        <taxon>Dikarya</taxon>
        <taxon>Basidiomycota</taxon>
        <taxon>Ustilaginomycotina</taxon>
        <taxon>Ustilaginomycetes</taxon>
        <taxon>Ustilaginales</taxon>
        <taxon>Ustilaginaceae</taxon>
        <taxon>Moesziomyces</taxon>
    </lineage>
</organism>
<dbReference type="PANTHER" id="PTHR48022:SF78">
    <property type="entry name" value="MONOSACCHARIDE TRANSPORTER, PUTATIVE (AFU_ORTHOLOGUE AFUA_2G02110)-RELATED"/>
    <property type="match status" value="1"/>
</dbReference>
<dbReference type="PRINTS" id="PR00171">
    <property type="entry name" value="SUGRTRNSPORT"/>
</dbReference>
<keyword evidence="4 10" id="KW-0812">Transmembrane</keyword>
<feature type="transmembrane region" description="Helical" evidence="10">
    <location>
        <begin position="193"/>
        <end position="215"/>
    </location>
</feature>
<dbReference type="GO" id="GO:0016020">
    <property type="term" value="C:membrane"/>
    <property type="evidence" value="ECO:0007669"/>
    <property type="project" value="UniProtKB-SubCell"/>
</dbReference>
<feature type="transmembrane region" description="Helical" evidence="10">
    <location>
        <begin position="533"/>
        <end position="551"/>
    </location>
</feature>
<sequence>MAPFAYIRTFLPFPAMDSPGSPTRAAATPTHEPKLSKDGTPDLYKTSSLREVDSSDFPELAEPFWSKFIPPIYNEKRVLKLTAFQMTWAVQMVAGIAVMFFGFDQGVMSGVNESKDYLRLMGTDSGVNGSQTERDSAAIGGIVAIYYLGTLIGGLGGGYIADSVGRMKAILFGSVWVVLGASLQASAQNITWMMFARVLCGFGTGTYNAVVPVWVAELSKHDKRGQAIGFEFVCNIFGLMLVYWLSFGVRNIETNGFNWRFPLAFQLVFVAMLLVALPFFPESPRWLAKMGRVDEAKRILTRLRSHPYNENDPAVTAELQEILQVAKLERIRMEKGEDGFISQLVSSSGKLHLRRRIILVVWLQILQELAGIGVVTVYAPTVFRSGGFGDTLARLLSGFNDVSYMFAVFISVFTLDRTGRRKALYWGNIIMGISLFIAGVAAKYALEYGPESVSPDLALAKRWGAVLASMIFIYTAAFAAGWLAIPWLYPTEVFPLFIRAKGGSWSVFGWSIGNGVVTEITPFLFNAIKYNTFFLFGALNFFCMPFIWAFYPETSCRSLESIDELFEGSSAFIAFDKRLTSVGSQKVADETSA</sequence>
<name>M9M1S8_PSEA3</name>
<proteinExistence type="inferred from homology"/>
<evidence type="ECO:0000256" key="5">
    <source>
        <dbReference type="ARBA" id="ARBA00022989"/>
    </source>
</evidence>
<feature type="region of interest" description="Disordered" evidence="9">
    <location>
        <begin position="15"/>
        <end position="43"/>
    </location>
</feature>